<dbReference type="PANTHER" id="PTHR45858">
    <property type="entry name" value="FERM DOMAIN CONTAINING PROTEIN"/>
    <property type="match status" value="1"/>
</dbReference>
<dbReference type="InterPro" id="IPR051835">
    <property type="entry name" value="RAC1-GEF"/>
</dbReference>
<dbReference type="InterPro" id="IPR001849">
    <property type="entry name" value="PH_domain"/>
</dbReference>
<dbReference type="PANTHER" id="PTHR45858:SF5">
    <property type="entry name" value="MOESIN_EZRIN_RADIXIN HOMOLOG 1"/>
    <property type="match status" value="1"/>
</dbReference>
<accession>K1PKV1</accession>
<reference evidence="1" key="1">
    <citation type="journal article" date="2012" name="Nature">
        <title>The oyster genome reveals stress adaptation and complexity of shell formation.</title>
        <authorList>
            <person name="Zhang G."/>
            <person name="Fang X."/>
            <person name="Guo X."/>
            <person name="Li L."/>
            <person name="Luo R."/>
            <person name="Xu F."/>
            <person name="Yang P."/>
            <person name="Zhang L."/>
            <person name="Wang X."/>
            <person name="Qi H."/>
            <person name="Xiong Z."/>
            <person name="Que H."/>
            <person name="Xie Y."/>
            <person name="Holland P.W."/>
            <person name="Paps J."/>
            <person name="Zhu Y."/>
            <person name="Wu F."/>
            <person name="Chen Y."/>
            <person name="Wang J."/>
            <person name="Peng C."/>
            <person name="Meng J."/>
            <person name="Yang L."/>
            <person name="Liu J."/>
            <person name="Wen B."/>
            <person name="Zhang N."/>
            <person name="Huang Z."/>
            <person name="Zhu Q."/>
            <person name="Feng Y."/>
            <person name="Mount A."/>
            <person name="Hedgecock D."/>
            <person name="Xu Z."/>
            <person name="Liu Y."/>
            <person name="Domazet-Loso T."/>
            <person name="Du Y."/>
            <person name="Sun X."/>
            <person name="Zhang S."/>
            <person name="Liu B."/>
            <person name="Cheng P."/>
            <person name="Jiang X."/>
            <person name="Li J."/>
            <person name="Fan D."/>
            <person name="Wang W."/>
            <person name="Fu W."/>
            <person name="Wang T."/>
            <person name="Wang B."/>
            <person name="Zhang J."/>
            <person name="Peng Z."/>
            <person name="Li Y."/>
            <person name="Li N."/>
            <person name="Wang J."/>
            <person name="Chen M."/>
            <person name="He Y."/>
            <person name="Tan F."/>
            <person name="Song X."/>
            <person name="Zheng Q."/>
            <person name="Huang R."/>
            <person name="Yang H."/>
            <person name="Du X."/>
            <person name="Chen L."/>
            <person name="Yang M."/>
            <person name="Gaffney P.M."/>
            <person name="Wang S."/>
            <person name="Luo L."/>
            <person name="She Z."/>
            <person name="Ming Y."/>
            <person name="Huang W."/>
            <person name="Zhang S."/>
            <person name="Huang B."/>
            <person name="Zhang Y."/>
            <person name="Qu T."/>
            <person name="Ni P."/>
            <person name="Miao G."/>
            <person name="Wang J."/>
            <person name="Wang Q."/>
            <person name="Steinberg C.E."/>
            <person name="Wang H."/>
            <person name="Li N."/>
            <person name="Qian L."/>
            <person name="Zhang G."/>
            <person name="Li Y."/>
            <person name="Yang H."/>
            <person name="Liu X."/>
            <person name="Wang J."/>
            <person name="Yin Y."/>
            <person name="Wang J."/>
        </authorList>
    </citation>
    <scope>NUCLEOTIDE SEQUENCE [LARGE SCALE GENOMIC DNA]</scope>
    <source>
        <strain evidence="1">05x7-T-G4-1.051#20</strain>
    </source>
</reference>
<protein>
    <submittedName>
        <fullName evidence="1">FERM, RhoGEF and pleckstrin domain-containing protein 2</fullName>
    </submittedName>
</protein>
<dbReference type="EMBL" id="JH816045">
    <property type="protein sequence ID" value="EKC24702.1"/>
    <property type="molecule type" value="Genomic_DNA"/>
</dbReference>
<dbReference type="Gene3D" id="2.30.29.30">
    <property type="entry name" value="Pleckstrin-homology domain (PH domain)/Phosphotyrosine-binding domain (PTB)"/>
    <property type="match status" value="1"/>
</dbReference>
<gene>
    <name evidence="1" type="ORF">CGI_10004383</name>
</gene>
<dbReference type="CDD" id="cd13235">
    <property type="entry name" value="PH2_FARP1-like"/>
    <property type="match status" value="1"/>
</dbReference>
<dbReference type="SMART" id="SM00233">
    <property type="entry name" value="PH"/>
    <property type="match status" value="1"/>
</dbReference>
<dbReference type="InterPro" id="IPR011993">
    <property type="entry name" value="PH-like_dom_sf"/>
</dbReference>
<dbReference type="PROSITE" id="PS50003">
    <property type="entry name" value="PH_DOMAIN"/>
    <property type="match status" value="1"/>
</dbReference>
<dbReference type="Pfam" id="PF00169">
    <property type="entry name" value="PH"/>
    <property type="match status" value="1"/>
</dbReference>
<dbReference type="HOGENOM" id="CLU_1867070_0_0_1"/>
<dbReference type="GO" id="GO:0005085">
    <property type="term" value="F:guanyl-nucleotide exchange factor activity"/>
    <property type="evidence" value="ECO:0007669"/>
    <property type="project" value="TreeGrafter"/>
</dbReference>
<sequence>MHVCWHRSTSVSMRDHERAIKNQLSGYLLRKFKNSNGWQKLWVVFTNFCLFFFKTYQDDFPLASLPLLGYAVNTPEEEDSIHKDHVFKLQFKNHVYFFRAESEYTFERWMEVINSATNSARRIRLFSRLDSNQPIGS</sequence>
<dbReference type="SUPFAM" id="SSF50729">
    <property type="entry name" value="PH domain-like"/>
    <property type="match status" value="1"/>
</dbReference>
<proteinExistence type="predicted"/>
<dbReference type="AlphaFoldDB" id="K1PKV1"/>
<dbReference type="InParanoid" id="K1PKV1"/>
<evidence type="ECO:0000313" key="1">
    <source>
        <dbReference type="EMBL" id="EKC24702.1"/>
    </source>
</evidence>
<dbReference type="FunFam" id="2.30.29.30:FF:000046">
    <property type="entry name" value="FERM, RhoGEF and pleckstrin domain-containing protein 1"/>
    <property type="match status" value="1"/>
</dbReference>
<organism evidence="1">
    <name type="scientific">Magallana gigas</name>
    <name type="common">Pacific oyster</name>
    <name type="synonym">Crassostrea gigas</name>
    <dbReference type="NCBI Taxonomy" id="29159"/>
    <lineage>
        <taxon>Eukaryota</taxon>
        <taxon>Metazoa</taxon>
        <taxon>Spiralia</taxon>
        <taxon>Lophotrochozoa</taxon>
        <taxon>Mollusca</taxon>
        <taxon>Bivalvia</taxon>
        <taxon>Autobranchia</taxon>
        <taxon>Pteriomorphia</taxon>
        <taxon>Ostreida</taxon>
        <taxon>Ostreoidea</taxon>
        <taxon>Ostreidae</taxon>
        <taxon>Magallana</taxon>
    </lineage>
</organism>
<name>K1PKV1_MAGGI</name>